<dbReference type="EMBL" id="SKBM01000004">
    <property type="protein sequence ID" value="TCZ65002.1"/>
    <property type="molecule type" value="Genomic_DNA"/>
</dbReference>
<dbReference type="PROSITE" id="PS50111">
    <property type="entry name" value="CHEMOTAXIS_TRANSDUC_2"/>
    <property type="match status" value="1"/>
</dbReference>
<gene>
    <name evidence="6" type="ORF">EXY23_06435</name>
</gene>
<dbReference type="Proteomes" id="UP000295023">
    <property type="component" value="Unassembled WGS sequence"/>
</dbReference>
<comment type="similarity">
    <text evidence="2">Belongs to the methyl-accepting chemotaxis (MCP) protein family.</text>
</comment>
<keyword evidence="7" id="KW-1185">Reference proteome</keyword>
<keyword evidence="4" id="KW-0472">Membrane</keyword>
<organism evidence="6 7">
    <name type="scientific">Roseicella aquatilis</name>
    <dbReference type="NCBI Taxonomy" id="2527868"/>
    <lineage>
        <taxon>Bacteria</taxon>
        <taxon>Pseudomonadati</taxon>
        <taxon>Pseudomonadota</taxon>
        <taxon>Alphaproteobacteria</taxon>
        <taxon>Acetobacterales</taxon>
        <taxon>Roseomonadaceae</taxon>
        <taxon>Roseicella</taxon>
    </lineage>
</organism>
<dbReference type="GO" id="GO:0016020">
    <property type="term" value="C:membrane"/>
    <property type="evidence" value="ECO:0007669"/>
    <property type="project" value="InterPro"/>
</dbReference>
<evidence type="ECO:0000256" key="4">
    <source>
        <dbReference type="SAM" id="Phobius"/>
    </source>
</evidence>
<keyword evidence="4" id="KW-1133">Transmembrane helix</keyword>
<dbReference type="GO" id="GO:0006935">
    <property type="term" value="P:chemotaxis"/>
    <property type="evidence" value="ECO:0007669"/>
    <property type="project" value="InterPro"/>
</dbReference>
<dbReference type="RefSeq" id="WP_132285793.1">
    <property type="nucleotide sequence ID" value="NZ_SKBM01000004.1"/>
</dbReference>
<dbReference type="PRINTS" id="PR00260">
    <property type="entry name" value="CHEMTRNSDUCR"/>
</dbReference>
<feature type="transmembrane region" description="Helical" evidence="4">
    <location>
        <begin position="20"/>
        <end position="38"/>
    </location>
</feature>
<evidence type="ECO:0000313" key="6">
    <source>
        <dbReference type="EMBL" id="TCZ65002.1"/>
    </source>
</evidence>
<accession>A0A4R4DRJ4</accession>
<dbReference type="Gene3D" id="1.10.287.950">
    <property type="entry name" value="Methyl-accepting chemotaxis protein"/>
    <property type="match status" value="1"/>
</dbReference>
<dbReference type="GO" id="GO:0004888">
    <property type="term" value="F:transmembrane signaling receptor activity"/>
    <property type="evidence" value="ECO:0007669"/>
    <property type="project" value="InterPro"/>
</dbReference>
<dbReference type="SUPFAM" id="SSF58104">
    <property type="entry name" value="Methyl-accepting chemotaxis protein (MCP) signaling domain"/>
    <property type="match status" value="1"/>
</dbReference>
<comment type="caution">
    <text evidence="6">The sequence shown here is derived from an EMBL/GenBank/DDBJ whole genome shotgun (WGS) entry which is preliminary data.</text>
</comment>
<evidence type="ECO:0000313" key="7">
    <source>
        <dbReference type="Proteomes" id="UP000295023"/>
    </source>
</evidence>
<keyword evidence="4" id="KW-0812">Transmembrane</keyword>
<name>A0A4R4DRJ4_9PROT</name>
<keyword evidence="1 3" id="KW-0807">Transducer</keyword>
<dbReference type="OrthoDB" id="5292315at2"/>
<evidence type="ECO:0000259" key="5">
    <source>
        <dbReference type="PROSITE" id="PS50111"/>
    </source>
</evidence>
<evidence type="ECO:0000256" key="2">
    <source>
        <dbReference type="ARBA" id="ARBA00029447"/>
    </source>
</evidence>
<proteinExistence type="inferred from homology"/>
<evidence type="ECO:0000256" key="3">
    <source>
        <dbReference type="PROSITE-ProRule" id="PRU00284"/>
    </source>
</evidence>
<dbReference type="InterPro" id="IPR004089">
    <property type="entry name" value="MCPsignal_dom"/>
</dbReference>
<sequence>MPFDMIASQPRIPPSGSRQIALFLGLGTVAAVAAAQAWRLWLGDGLGPDLAGALVFALVQGVALARSDAVFRQPGMHPMPPPEAVPPAHLRADAAPAPPTREVATELMRYREVADILQRQIDGAAGDTEAAALAILGRLGELDASIKALLTTLAEAEHRSTRIIAASGQEVAAAQQAVRDLRTLVAKRTTEVRADREVYVQIAAEAERFSATLGTVTTIAAQTRLLALNATIEAARAGEAGKGFAVVANEVRGLADAAARAAAEVRDGLGRLRETTHRRLSDTLDAQEETALLAAAERQAQTVEDGFHHLADEGRATLAAVRATGSTIAAAVMDAMASIQFQDIVRQRLGHIGDDLGRLALHAACLVEALQENHAVAHVEDVLLRPMRDAYVMQSQRHAHVAGAYPAADAPAIELF</sequence>
<reference evidence="6 7" key="1">
    <citation type="submission" date="2019-03" db="EMBL/GenBank/DDBJ databases">
        <title>Paracraurococcus aquatilis NE82 genome sequence.</title>
        <authorList>
            <person name="Zhao Y."/>
            <person name="Du Z."/>
        </authorList>
    </citation>
    <scope>NUCLEOTIDE SEQUENCE [LARGE SCALE GENOMIC DNA]</scope>
    <source>
        <strain evidence="6 7">NE82</strain>
    </source>
</reference>
<dbReference type="SMART" id="SM00283">
    <property type="entry name" value="MA"/>
    <property type="match status" value="1"/>
</dbReference>
<protein>
    <recommendedName>
        <fullName evidence="5">Methyl-accepting transducer domain-containing protein</fullName>
    </recommendedName>
</protein>
<dbReference type="InterPro" id="IPR004090">
    <property type="entry name" value="Chemotax_Me-accpt_rcpt"/>
</dbReference>
<feature type="domain" description="Methyl-accepting transducer" evidence="5">
    <location>
        <begin position="139"/>
        <end position="343"/>
    </location>
</feature>
<evidence type="ECO:0000256" key="1">
    <source>
        <dbReference type="ARBA" id="ARBA00023224"/>
    </source>
</evidence>
<dbReference type="AlphaFoldDB" id="A0A4R4DRJ4"/>
<dbReference type="GO" id="GO:0007165">
    <property type="term" value="P:signal transduction"/>
    <property type="evidence" value="ECO:0007669"/>
    <property type="project" value="UniProtKB-KW"/>
</dbReference>
<dbReference type="PANTHER" id="PTHR32089">
    <property type="entry name" value="METHYL-ACCEPTING CHEMOTAXIS PROTEIN MCPB"/>
    <property type="match status" value="1"/>
</dbReference>
<dbReference type="PANTHER" id="PTHR32089:SF41">
    <property type="entry name" value="METHYL-ACCEPTING CHEMOTAXIS PROTEIN"/>
    <property type="match status" value="1"/>
</dbReference>
<dbReference type="Pfam" id="PF00015">
    <property type="entry name" value="MCPsignal"/>
    <property type="match status" value="1"/>
</dbReference>